<evidence type="ECO:0000313" key="6">
    <source>
        <dbReference type="Proteomes" id="UP000323708"/>
    </source>
</evidence>
<dbReference type="Pfam" id="PF02775">
    <property type="entry name" value="TPP_enzyme_C"/>
    <property type="match status" value="1"/>
</dbReference>
<organism evidence="5 6">
    <name type="scientific">Pseudohalioglobus sediminis</name>
    <dbReference type="NCBI Taxonomy" id="2606449"/>
    <lineage>
        <taxon>Bacteria</taxon>
        <taxon>Pseudomonadati</taxon>
        <taxon>Pseudomonadota</taxon>
        <taxon>Gammaproteobacteria</taxon>
        <taxon>Cellvibrionales</taxon>
        <taxon>Halieaceae</taxon>
        <taxon>Pseudohalioglobus</taxon>
    </lineage>
</organism>
<gene>
    <name evidence="5" type="ORF">F0M18_13490</name>
</gene>
<feature type="domain" description="Thiamine pyrophosphate enzyme N-terminal TPP-binding" evidence="4">
    <location>
        <begin position="23"/>
        <end position="128"/>
    </location>
</feature>
<dbReference type="PANTHER" id="PTHR18968:SF86">
    <property type="entry name" value="ACETOLACTATE SYNTHASE LARGE SUBUNIT ILVX-RELATED"/>
    <property type="match status" value="1"/>
</dbReference>
<dbReference type="CDD" id="cd02002">
    <property type="entry name" value="TPP_BFDC"/>
    <property type="match status" value="1"/>
</dbReference>
<dbReference type="GO" id="GO:0003984">
    <property type="term" value="F:acetolactate synthase activity"/>
    <property type="evidence" value="ECO:0007669"/>
    <property type="project" value="TreeGrafter"/>
</dbReference>
<protein>
    <submittedName>
        <fullName evidence="5">Acetolactate synthase large subunit</fullName>
    </submittedName>
</protein>
<reference evidence="5 6" key="1">
    <citation type="submission" date="2019-09" db="EMBL/GenBank/DDBJ databases">
        <authorList>
            <person name="Chen X.-Y."/>
        </authorList>
    </citation>
    <scope>NUCLEOTIDE SEQUENCE [LARGE SCALE GENOMIC DNA]</scope>
    <source>
        <strain evidence="5 6">NY5</strain>
    </source>
</reference>
<dbReference type="EMBL" id="VTUX01000006">
    <property type="protein sequence ID" value="KAA1190074.1"/>
    <property type="molecule type" value="Genomic_DNA"/>
</dbReference>
<evidence type="ECO:0000256" key="2">
    <source>
        <dbReference type="ARBA" id="ARBA00023052"/>
    </source>
</evidence>
<dbReference type="InterPro" id="IPR045229">
    <property type="entry name" value="TPP_enz"/>
</dbReference>
<dbReference type="AlphaFoldDB" id="A0A5B0WSS9"/>
<dbReference type="InterPro" id="IPR011766">
    <property type="entry name" value="TPP_enzyme_TPP-bd"/>
</dbReference>
<dbReference type="GO" id="GO:0050660">
    <property type="term" value="F:flavin adenine dinucleotide binding"/>
    <property type="evidence" value="ECO:0007669"/>
    <property type="project" value="TreeGrafter"/>
</dbReference>
<dbReference type="SUPFAM" id="SSF52518">
    <property type="entry name" value="Thiamin diphosphate-binding fold (THDP-binding)"/>
    <property type="match status" value="2"/>
</dbReference>
<dbReference type="NCBIfam" id="NF005760">
    <property type="entry name" value="PRK07586.1"/>
    <property type="match status" value="1"/>
</dbReference>
<comment type="similarity">
    <text evidence="1">Belongs to the TPP enzyme family.</text>
</comment>
<evidence type="ECO:0000259" key="3">
    <source>
        <dbReference type="Pfam" id="PF02775"/>
    </source>
</evidence>
<evidence type="ECO:0000256" key="1">
    <source>
        <dbReference type="ARBA" id="ARBA00007812"/>
    </source>
</evidence>
<dbReference type="PANTHER" id="PTHR18968">
    <property type="entry name" value="THIAMINE PYROPHOSPHATE ENZYMES"/>
    <property type="match status" value="1"/>
</dbReference>
<accession>A0A5B0WSS9</accession>
<dbReference type="Proteomes" id="UP000323708">
    <property type="component" value="Unassembled WGS sequence"/>
</dbReference>
<dbReference type="InterPro" id="IPR029061">
    <property type="entry name" value="THDP-binding"/>
</dbReference>
<feature type="domain" description="Thiamine pyrophosphate enzyme TPP-binding" evidence="3">
    <location>
        <begin position="410"/>
        <end position="537"/>
    </location>
</feature>
<dbReference type="CDD" id="cd07035">
    <property type="entry name" value="TPP_PYR_POX_like"/>
    <property type="match status" value="1"/>
</dbReference>
<dbReference type="GO" id="GO:0044281">
    <property type="term" value="P:small molecule metabolic process"/>
    <property type="evidence" value="ECO:0007669"/>
    <property type="project" value="UniProtKB-ARBA"/>
</dbReference>
<dbReference type="Gene3D" id="3.40.50.970">
    <property type="match status" value="2"/>
</dbReference>
<dbReference type="InterPro" id="IPR012001">
    <property type="entry name" value="Thiamin_PyroP_enz_TPP-bd_dom"/>
</dbReference>
<keyword evidence="6" id="KW-1185">Reference proteome</keyword>
<comment type="caution">
    <text evidence="5">The sequence shown here is derived from an EMBL/GenBank/DDBJ whole genome shotgun (WGS) entry which is preliminary data.</text>
</comment>
<dbReference type="GO" id="GO:0030976">
    <property type="term" value="F:thiamine pyrophosphate binding"/>
    <property type="evidence" value="ECO:0007669"/>
    <property type="project" value="InterPro"/>
</dbReference>
<keyword evidence="2" id="KW-0786">Thiamine pyrophosphate</keyword>
<dbReference type="Pfam" id="PF02776">
    <property type="entry name" value="TPP_enzyme_N"/>
    <property type="match status" value="1"/>
</dbReference>
<proteinExistence type="inferred from homology"/>
<evidence type="ECO:0000313" key="5">
    <source>
        <dbReference type="EMBL" id="KAA1190074.1"/>
    </source>
</evidence>
<name>A0A5B0WSS9_9GAMM</name>
<evidence type="ECO:0000259" key="4">
    <source>
        <dbReference type="Pfam" id="PF02776"/>
    </source>
</evidence>
<sequence>MMTFCVSAIVYTDLILKRWRIPMNGAQSLFNALTRAGLDTCFANPGTSEMQLVFEMGKSDAVRPVLCLQENVVTGAADGYARMAGKPAFTLLHVGSGFANGIANLHNAGRANTPLVNIVGANATYHQPNFPDHELIGGKITELARAVSHWTREAKSAAEMGALGVEAVRNAMVGAGRISTLIAPTDCHWDPAPDAPVDISPIETPKVAPSTVEQIAGLLANGRKTGLILGAGALREQGLEIAGRIAASTGVQLLSETFPARLARGERRVPVQLVPYFLEMAQFFFAEYEQIILVGALPPVSTFAYQNSAMSKLPDSCDQVTYVTAEQDVVDALEQLATAVGAGDGAVARTERIEPEVPSGELTSAAIGQSVSAFMPEGAIMVDEAATAGLDLYAQTGAARAHEYLYAIPGAAIGNGLPVALGAAIAAPERKVIALQADGSGMYTNQALWTIAREQCDVTIVILKNDAYAVLNVELARVREDEPTAKMLSMLELDRPSIDWVKMAEGMGVAAVAVNTAEAFHAEFEQAMAVKGPRLIEATIAQDLQPVVDLIMAQRQGG</sequence>